<feature type="binding site" evidence="5">
    <location>
        <position position="213"/>
    </location>
    <ligand>
        <name>Na(+)</name>
        <dbReference type="ChEBI" id="CHEBI:29101"/>
    </ligand>
</feature>
<dbReference type="Gene3D" id="3.40.190.170">
    <property type="entry name" value="Bacterial extracellular solute-binding protein, family 7"/>
    <property type="match status" value="1"/>
</dbReference>
<dbReference type="GO" id="GO:0046872">
    <property type="term" value="F:metal ion binding"/>
    <property type="evidence" value="ECO:0007669"/>
    <property type="project" value="UniProtKB-KW"/>
</dbReference>
<evidence type="ECO:0000313" key="8">
    <source>
        <dbReference type="Proteomes" id="UP000606730"/>
    </source>
</evidence>
<dbReference type="InterPro" id="IPR038404">
    <property type="entry name" value="TRAP_DctP_sf"/>
</dbReference>
<organism evidence="7 8">
    <name type="scientific">Actibacterium pelagium</name>
    <dbReference type="NCBI Taxonomy" id="2029103"/>
    <lineage>
        <taxon>Bacteria</taxon>
        <taxon>Pseudomonadati</taxon>
        <taxon>Pseudomonadota</taxon>
        <taxon>Alphaproteobacteria</taxon>
        <taxon>Rhodobacterales</taxon>
        <taxon>Roseobacteraceae</taxon>
        <taxon>Actibacterium</taxon>
    </lineage>
</organism>
<dbReference type="CDD" id="cd13604">
    <property type="entry name" value="PBP2_TRAP_ketoacid_lactate_like"/>
    <property type="match status" value="1"/>
</dbReference>
<dbReference type="PROSITE" id="PS51318">
    <property type="entry name" value="TAT"/>
    <property type="match status" value="1"/>
</dbReference>
<feature type="binding site" evidence="4">
    <location>
        <position position="154"/>
    </location>
    <ligand>
        <name>substrate</name>
    </ligand>
</feature>
<evidence type="ECO:0000313" key="7">
    <source>
        <dbReference type="EMBL" id="GGE52239.1"/>
    </source>
</evidence>
<feature type="binding site" evidence="4">
    <location>
        <position position="175"/>
    </location>
    <ligand>
        <name>substrate</name>
    </ligand>
</feature>
<dbReference type="InterPro" id="IPR019546">
    <property type="entry name" value="TAT_signal_bac_arc"/>
</dbReference>
<dbReference type="GO" id="GO:0031317">
    <property type="term" value="C:tripartite ATP-independent periplasmic transporter complex"/>
    <property type="evidence" value="ECO:0007669"/>
    <property type="project" value="InterPro"/>
</dbReference>
<dbReference type="OrthoDB" id="9780733at2"/>
<dbReference type="NCBIfam" id="NF037995">
    <property type="entry name" value="TRAP_S1"/>
    <property type="match status" value="1"/>
</dbReference>
<dbReference type="GO" id="GO:0042597">
    <property type="term" value="C:periplasmic space"/>
    <property type="evidence" value="ECO:0007669"/>
    <property type="project" value="UniProtKB-SubCell"/>
</dbReference>
<keyword evidence="8" id="KW-1185">Reference proteome</keyword>
<name>A0A917AHU8_9RHOB</name>
<comment type="subcellular location">
    <subcellularLocation>
        <location evidence="1">Periplasm</location>
    </subcellularLocation>
</comment>
<evidence type="ECO:0000256" key="4">
    <source>
        <dbReference type="PIRSR" id="PIRSR039026-1"/>
    </source>
</evidence>
<reference evidence="7" key="2">
    <citation type="submission" date="2020-09" db="EMBL/GenBank/DDBJ databases">
        <authorList>
            <person name="Sun Q."/>
            <person name="Zhou Y."/>
        </authorList>
    </citation>
    <scope>NUCLEOTIDE SEQUENCE</scope>
    <source>
        <strain evidence="7">CGMCC 1.16012</strain>
    </source>
</reference>
<dbReference type="AlphaFoldDB" id="A0A917AHU8"/>
<keyword evidence="2 6" id="KW-0732">Signal</keyword>
<keyword evidence="5" id="KW-0479">Metal-binding</keyword>
<dbReference type="InterPro" id="IPR026289">
    <property type="entry name" value="SBP_TakP-like"/>
</dbReference>
<evidence type="ECO:0000256" key="3">
    <source>
        <dbReference type="ARBA" id="ARBA00022764"/>
    </source>
</evidence>
<comment type="caution">
    <text evidence="7">The sequence shown here is derived from an EMBL/GenBank/DDBJ whole genome shotgun (WGS) entry which is preliminary data.</text>
</comment>
<sequence length="362" mass="39190">MERRKFLKGAALGAAATGLAAPAIAGSHAKTMTIVSTWPRDFPGLGVSAQRLAARITELSEGAIQTEYFAAGERVGALDVFDEVASGNSQAYIGADYYWTGKHPALAYFTAVPFGMSFAEINAWILYGGGMDLWDKVQDQFGLKGLPAGNTGTQAGGWFNKEIESVDDFKGLKMRIPGLGGQVLGKLGASSISVPGGQIYENLVSGTIDATEWVGPYNDYFMKFYEAAKYYYTGGMHEPGSQLSLTTNKSWWSSLSETEQSIITAAALEENSNSYFEAMALNGQYLNRLVNEHGVEVRSFNEDVWDGMAEAAEEVFEETASYDALAAEVNGAVQDKMREIGLGISLFEGQFVNQRNRILGLN</sequence>
<keyword evidence="3" id="KW-0574">Periplasm</keyword>
<protein>
    <submittedName>
        <fullName evidence="7">C4-dicarboxylate ABC transporter</fullName>
    </submittedName>
</protein>
<dbReference type="PANTHER" id="PTHR33376">
    <property type="match status" value="1"/>
</dbReference>
<dbReference type="PIRSF" id="PIRSF039026">
    <property type="entry name" value="SiaP"/>
    <property type="match status" value="1"/>
</dbReference>
<dbReference type="RefSeq" id="WP_095593950.1">
    <property type="nucleotide sequence ID" value="NZ_BMKN01000002.1"/>
</dbReference>
<dbReference type="NCBIfam" id="TIGR01409">
    <property type="entry name" value="TAT_signal_seq"/>
    <property type="match status" value="1"/>
</dbReference>
<evidence type="ECO:0000256" key="1">
    <source>
        <dbReference type="ARBA" id="ARBA00004418"/>
    </source>
</evidence>
<feature type="signal peptide" evidence="6">
    <location>
        <begin position="1"/>
        <end position="25"/>
    </location>
</feature>
<dbReference type="Pfam" id="PF03480">
    <property type="entry name" value="DctP"/>
    <property type="match status" value="1"/>
</dbReference>
<reference evidence="7" key="1">
    <citation type="journal article" date="2014" name="Int. J. Syst. Evol. Microbiol.">
        <title>Complete genome sequence of Corynebacterium casei LMG S-19264T (=DSM 44701T), isolated from a smear-ripened cheese.</title>
        <authorList>
            <consortium name="US DOE Joint Genome Institute (JGI-PGF)"/>
            <person name="Walter F."/>
            <person name="Albersmeier A."/>
            <person name="Kalinowski J."/>
            <person name="Ruckert C."/>
        </authorList>
    </citation>
    <scope>NUCLEOTIDE SEQUENCE</scope>
    <source>
        <strain evidence="7">CGMCC 1.16012</strain>
    </source>
</reference>
<proteinExistence type="predicted"/>
<evidence type="ECO:0000256" key="5">
    <source>
        <dbReference type="PIRSR" id="PIRSR039026-2"/>
    </source>
</evidence>
<gene>
    <name evidence="7" type="ORF">GCM10011517_20010</name>
</gene>
<evidence type="ECO:0000256" key="2">
    <source>
        <dbReference type="ARBA" id="ARBA00022729"/>
    </source>
</evidence>
<dbReference type="PANTHER" id="PTHR33376:SF5">
    <property type="entry name" value="EXTRACYTOPLASMIC SOLUTE RECEPTOR PROTEIN"/>
    <property type="match status" value="1"/>
</dbReference>
<accession>A0A917AHU8</accession>
<dbReference type="InterPro" id="IPR018389">
    <property type="entry name" value="DctP_fam"/>
</dbReference>
<dbReference type="InterPro" id="IPR006311">
    <property type="entry name" value="TAT_signal"/>
</dbReference>
<feature type="binding site" evidence="5">
    <location>
        <position position="212"/>
    </location>
    <ligand>
        <name>substrate</name>
    </ligand>
</feature>
<dbReference type="Proteomes" id="UP000606730">
    <property type="component" value="Unassembled WGS sequence"/>
</dbReference>
<dbReference type="EMBL" id="BMKN01000002">
    <property type="protein sequence ID" value="GGE52239.1"/>
    <property type="molecule type" value="Genomic_DNA"/>
</dbReference>
<evidence type="ECO:0000256" key="6">
    <source>
        <dbReference type="SAM" id="SignalP"/>
    </source>
</evidence>
<dbReference type="GO" id="GO:0055085">
    <property type="term" value="P:transmembrane transport"/>
    <property type="evidence" value="ECO:0007669"/>
    <property type="project" value="InterPro"/>
</dbReference>
<dbReference type="Gene3D" id="3.40.190.10">
    <property type="entry name" value="Periplasmic binding protein-like II"/>
    <property type="match status" value="1"/>
</dbReference>
<feature type="chain" id="PRO_5036734654" evidence="6">
    <location>
        <begin position="26"/>
        <end position="362"/>
    </location>
</feature>
<feature type="binding site" evidence="5">
    <location>
        <position position="238"/>
    </location>
    <ligand>
        <name>substrate</name>
    </ligand>
</feature>